<dbReference type="AlphaFoldDB" id="A0A0C2JUW9"/>
<accession>A0A0C2JUW9</accession>
<sequence>MEIAKSILEALKNNDTFSSLKFAKSQEVTHSEVVSQLLSLSSSDIVRLSKNTEEKWELTEEGNEMAENGSYEYRLYTCVPDGGISLDELKTKVPKAEIGLNKAIFYKWVKMAGTPPIVQKNVHDIFDVTCKNLNQIKAENIEMDKKQIDELKKRKLIKKITITSYNVTRGDNFDSNLKKKETDLTYEMVTR</sequence>
<reference evidence="2 3" key="1">
    <citation type="journal article" date="2014" name="Genome Biol. Evol.">
        <title>The genome of the myxosporean Thelohanellus kitauei shows adaptations to nutrient acquisition within its fish host.</title>
        <authorList>
            <person name="Yang Y."/>
            <person name="Xiong J."/>
            <person name="Zhou Z."/>
            <person name="Huo F."/>
            <person name="Miao W."/>
            <person name="Ran C."/>
            <person name="Liu Y."/>
            <person name="Zhang J."/>
            <person name="Feng J."/>
            <person name="Wang M."/>
            <person name="Wang M."/>
            <person name="Wang L."/>
            <person name="Yao B."/>
        </authorList>
    </citation>
    <scope>NUCLEOTIDE SEQUENCE [LARGE SCALE GENOMIC DNA]</scope>
    <source>
        <strain evidence="2">Wuqing</strain>
    </source>
</reference>
<dbReference type="OrthoDB" id="238316at2759"/>
<dbReference type="GO" id="GO:0016874">
    <property type="term" value="F:ligase activity"/>
    <property type="evidence" value="ECO:0007669"/>
    <property type="project" value="UniProtKB-KW"/>
</dbReference>
<dbReference type="Proteomes" id="UP000031668">
    <property type="component" value="Unassembled WGS sequence"/>
</dbReference>
<dbReference type="SUPFAM" id="SSF46785">
    <property type="entry name" value="Winged helix' DNA-binding domain"/>
    <property type="match status" value="1"/>
</dbReference>
<dbReference type="Gene3D" id="1.10.10.2330">
    <property type="match status" value="1"/>
</dbReference>
<organism evidence="2 3">
    <name type="scientific">Thelohanellus kitauei</name>
    <name type="common">Myxosporean</name>
    <dbReference type="NCBI Taxonomy" id="669202"/>
    <lineage>
        <taxon>Eukaryota</taxon>
        <taxon>Metazoa</taxon>
        <taxon>Cnidaria</taxon>
        <taxon>Myxozoa</taxon>
        <taxon>Myxosporea</taxon>
        <taxon>Bivalvulida</taxon>
        <taxon>Platysporina</taxon>
        <taxon>Myxobolidae</taxon>
        <taxon>Thelohanellus</taxon>
    </lineage>
</organism>
<keyword evidence="3" id="KW-1185">Reference proteome</keyword>
<comment type="caution">
    <text evidence="2">The sequence shown here is derived from an EMBL/GenBank/DDBJ whole genome shotgun (WGS) entry which is preliminary data.</text>
</comment>
<feature type="domain" description="PheRS DNA binding" evidence="1">
    <location>
        <begin position="70"/>
        <end position="125"/>
    </location>
</feature>
<proteinExistence type="predicted"/>
<evidence type="ECO:0000313" key="2">
    <source>
        <dbReference type="EMBL" id="KII73208.1"/>
    </source>
</evidence>
<name>A0A0C2JUW9_THEKT</name>
<evidence type="ECO:0000259" key="1">
    <source>
        <dbReference type="Pfam" id="PF18553"/>
    </source>
</evidence>
<dbReference type="Pfam" id="PF18553">
    <property type="entry name" value="PheRS_DBD3"/>
    <property type="match status" value="1"/>
</dbReference>
<evidence type="ECO:0000313" key="3">
    <source>
        <dbReference type="Proteomes" id="UP000031668"/>
    </source>
</evidence>
<dbReference type="Gene3D" id="3.30.1370.240">
    <property type="match status" value="1"/>
</dbReference>
<protein>
    <submittedName>
        <fullName evidence="2">Phenylalanine--tRNA ligase alpha subunit B</fullName>
    </submittedName>
</protein>
<gene>
    <name evidence="2" type="ORF">RF11_09796</name>
</gene>
<keyword evidence="2" id="KW-0436">Ligase</keyword>
<dbReference type="EMBL" id="JWZT01000923">
    <property type="protein sequence ID" value="KII73208.1"/>
    <property type="molecule type" value="Genomic_DNA"/>
</dbReference>
<dbReference type="InterPro" id="IPR036390">
    <property type="entry name" value="WH_DNA-bd_sf"/>
</dbReference>
<dbReference type="OMA" id="AMANGWV"/>
<dbReference type="Gene3D" id="1.10.10.2320">
    <property type="match status" value="1"/>
</dbReference>
<dbReference type="InterPro" id="IPR040725">
    <property type="entry name" value="PheRS_DBD3"/>
</dbReference>